<feature type="compositionally biased region" description="Basic and acidic residues" evidence="1">
    <location>
        <begin position="450"/>
        <end position="463"/>
    </location>
</feature>
<dbReference type="AlphaFoldDB" id="A0A8X6HCD0"/>
<feature type="compositionally biased region" description="Basic residues" evidence="1">
    <location>
        <begin position="727"/>
        <end position="737"/>
    </location>
</feature>
<protein>
    <submittedName>
        <fullName evidence="5">Calcium homeostasis endoplasmic reticulum protein</fullName>
    </submittedName>
</protein>
<dbReference type="SMART" id="SM00443">
    <property type="entry name" value="G_patch"/>
    <property type="match status" value="1"/>
</dbReference>
<dbReference type="SMART" id="SM00648">
    <property type="entry name" value="SWAP"/>
    <property type="match status" value="1"/>
</dbReference>
<feature type="region of interest" description="Disordered" evidence="1">
    <location>
        <begin position="637"/>
        <end position="761"/>
    </location>
</feature>
<feature type="region of interest" description="Disordered" evidence="1">
    <location>
        <begin position="371"/>
        <end position="520"/>
    </location>
</feature>
<evidence type="ECO:0000313" key="6">
    <source>
        <dbReference type="Proteomes" id="UP000887116"/>
    </source>
</evidence>
<dbReference type="PROSITE" id="PS51391">
    <property type="entry name" value="CID"/>
    <property type="match status" value="1"/>
</dbReference>
<dbReference type="GO" id="GO:0003723">
    <property type="term" value="F:RNA binding"/>
    <property type="evidence" value="ECO:0007669"/>
    <property type="project" value="InterPro"/>
</dbReference>
<dbReference type="PANTHER" id="PTHR12323:SF0">
    <property type="entry name" value="CALCIUM HOMEOSTASIS ENDOPLASMIC RETICULUM PROTEIN"/>
    <property type="match status" value="1"/>
</dbReference>
<dbReference type="Gene3D" id="1.25.40.90">
    <property type="match status" value="1"/>
</dbReference>
<dbReference type="InterPro" id="IPR008942">
    <property type="entry name" value="ENTH_VHS"/>
</dbReference>
<feature type="compositionally biased region" description="Basic and acidic residues" evidence="1">
    <location>
        <begin position="409"/>
        <end position="433"/>
    </location>
</feature>
<dbReference type="Pfam" id="PF04818">
    <property type="entry name" value="CID"/>
    <property type="match status" value="1"/>
</dbReference>
<sequence length="881" mass="99952">MDLPQPPADQELKNIIDKLAQFVARNGPEFEHMTKQKQKDNPKFSFLFGGTYFHYYQYRVTTEQAILKQKQRLEQQQAIVQQAINRQSIQTAPWQQHLHQIQDTSQEQIRQSEQNLAAQHQLLLTQQQVQVDEVIRKAQDEKLLKLSKENDLDLKELDGILQPIIDSCTKDSISNGKGWIFAHATNYARSEVIILYILKKVTEPGATFETKLHLVYLINDVLHHCFRKNADDLKKILEGAVVPIFCSTSFGIDAEKQQKLSKLHKLWETNKYFSQQILDQLQNPAASLAAYQTGLITEYASLITPITSAIQTQYALLQKQHQDFVAHLTGQMHQMQMPVQYAFQSPSNPMMPVQQTVAAPYMQPTHAGYDQSILPATQPQDHHKLPESGDVPNPTTEESSIQQPEAQEAEIKDSEPRMEPEPDERLSDMRNPEMHPPGRYPDSSMGGGGHMHDYPPDDIHESPYGHPDPMASRHPNGRPPLGPPHYMDDYSPHYGHPPPGYGGEPPEYGMTPPHGSFGHPRPFRDIPMGMGPQDMPPDYLEPAIPPCDPPYYELPAGLMVPLVGLEDTDYDKPLEPDEVHLPPPALPTERLLAAVEQFYCPPTHERSRNNSYIISSEGWEQLGLYEFFKAKAQAKKAKGMSNNEDRDYGTSMDLPSMQRSSEPKIPRRRYREVKSPEREIETSVKNGDRDREKRRSRSRSRSQSPDLPPRRSSKSPSPPSRSNFQRSRNRSPKRRSPDRRSVSPPSFMGSGSNPHDRRLDESNKGHQLLKKMGWSGAGLGSNEQGIQDPVDAGDVRDRQDMYKGIGVSLNDPYENFRKSKGQAFINRMKARAEELAGFDIEAVDETHISPRNIPLESAKNHFPILVSIKSKEEEFDCVAVN</sequence>
<evidence type="ECO:0000313" key="5">
    <source>
        <dbReference type="EMBL" id="GFR21062.1"/>
    </source>
</evidence>
<feature type="compositionally biased region" description="Polar residues" evidence="1">
    <location>
        <begin position="393"/>
        <end position="405"/>
    </location>
</feature>
<dbReference type="GO" id="GO:0006874">
    <property type="term" value="P:intracellular calcium ion homeostasis"/>
    <property type="evidence" value="ECO:0007669"/>
    <property type="project" value="TreeGrafter"/>
</dbReference>
<dbReference type="EMBL" id="BMAO01037901">
    <property type="protein sequence ID" value="GFR21062.1"/>
    <property type="molecule type" value="Genomic_DNA"/>
</dbReference>
<evidence type="ECO:0000256" key="1">
    <source>
        <dbReference type="SAM" id="MobiDB-lite"/>
    </source>
</evidence>
<keyword evidence="6" id="KW-1185">Reference proteome</keyword>
<comment type="caution">
    <text evidence="5">The sequence shown here is derived from an EMBL/GenBank/DDBJ whole genome shotgun (WGS) entry which is preliminary data.</text>
</comment>
<evidence type="ECO:0000259" key="2">
    <source>
        <dbReference type="PROSITE" id="PS50128"/>
    </source>
</evidence>
<dbReference type="OrthoDB" id="6426776at2759"/>
<feature type="domain" description="SURP motif" evidence="2">
    <location>
        <begin position="15"/>
        <end position="57"/>
    </location>
</feature>
<dbReference type="Pfam" id="PF01805">
    <property type="entry name" value="Surp"/>
    <property type="match status" value="1"/>
</dbReference>
<name>A0A8X6HCD0_TRICU</name>
<dbReference type="Gene3D" id="1.10.10.790">
    <property type="entry name" value="Surp module"/>
    <property type="match status" value="1"/>
</dbReference>
<dbReference type="PROSITE" id="PS50128">
    <property type="entry name" value="SURP"/>
    <property type="match status" value="1"/>
</dbReference>
<feature type="domain" description="CID" evidence="4">
    <location>
        <begin position="149"/>
        <end position="289"/>
    </location>
</feature>
<reference evidence="5" key="1">
    <citation type="submission" date="2020-07" db="EMBL/GenBank/DDBJ databases">
        <title>Multicomponent nature underlies the extraordinary mechanical properties of spider dragline silk.</title>
        <authorList>
            <person name="Kono N."/>
            <person name="Nakamura H."/>
            <person name="Mori M."/>
            <person name="Yoshida Y."/>
            <person name="Ohtoshi R."/>
            <person name="Malay A.D."/>
            <person name="Moran D.A.P."/>
            <person name="Tomita M."/>
            <person name="Numata K."/>
            <person name="Arakawa K."/>
        </authorList>
    </citation>
    <scope>NUCLEOTIDE SEQUENCE</scope>
</reference>
<dbReference type="GO" id="GO:0006396">
    <property type="term" value="P:RNA processing"/>
    <property type="evidence" value="ECO:0007669"/>
    <property type="project" value="InterPro"/>
</dbReference>
<dbReference type="InterPro" id="IPR000467">
    <property type="entry name" value="G_patch_dom"/>
</dbReference>
<dbReference type="Pfam" id="PF25127">
    <property type="entry name" value="DUF7819"/>
    <property type="match status" value="1"/>
</dbReference>
<gene>
    <name evidence="5" type="primary">CHERP</name>
    <name evidence="5" type="ORF">TNCT_121091</name>
</gene>
<dbReference type="InterPro" id="IPR035967">
    <property type="entry name" value="SWAP/Surp_sf"/>
</dbReference>
<feature type="compositionally biased region" description="Basic and acidic residues" evidence="1">
    <location>
        <begin position="672"/>
        <end position="693"/>
    </location>
</feature>
<proteinExistence type="predicted"/>
<dbReference type="InterPro" id="IPR000061">
    <property type="entry name" value="Surp"/>
</dbReference>
<dbReference type="PROSITE" id="PS50174">
    <property type="entry name" value="G_PATCH"/>
    <property type="match status" value="1"/>
</dbReference>
<feature type="region of interest" description="Disordered" evidence="1">
    <location>
        <begin position="773"/>
        <end position="792"/>
    </location>
</feature>
<dbReference type="Proteomes" id="UP000887116">
    <property type="component" value="Unassembled WGS sequence"/>
</dbReference>
<organism evidence="5 6">
    <name type="scientific">Trichonephila clavata</name>
    <name type="common">Joro spider</name>
    <name type="synonym">Nephila clavata</name>
    <dbReference type="NCBI Taxonomy" id="2740835"/>
    <lineage>
        <taxon>Eukaryota</taxon>
        <taxon>Metazoa</taxon>
        <taxon>Ecdysozoa</taxon>
        <taxon>Arthropoda</taxon>
        <taxon>Chelicerata</taxon>
        <taxon>Arachnida</taxon>
        <taxon>Araneae</taxon>
        <taxon>Araneomorphae</taxon>
        <taxon>Entelegynae</taxon>
        <taxon>Araneoidea</taxon>
        <taxon>Nephilidae</taxon>
        <taxon>Trichonephila</taxon>
    </lineage>
</organism>
<dbReference type="GO" id="GO:0048471">
    <property type="term" value="C:perinuclear region of cytoplasm"/>
    <property type="evidence" value="ECO:0007669"/>
    <property type="project" value="TreeGrafter"/>
</dbReference>
<evidence type="ECO:0000259" key="3">
    <source>
        <dbReference type="PROSITE" id="PS50174"/>
    </source>
</evidence>
<evidence type="ECO:0000259" key="4">
    <source>
        <dbReference type="PROSITE" id="PS51391"/>
    </source>
</evidence>
<dbReference type="Pfam" id="PF01585">
    <property type="entry name" value="G-patch"/>
    <property type="match status" value="1"/>
</dbReference>
<dbReference type="InterPro" id="IPR056721">
    <property type="entry name" value="DUF7819"/>
</dbReference>
<dbReference type="PANTHER" id="PTHR12323">
    <property type="entry name" value="SR-RELATED CTD ASSOCIATED FACTOR 6"/>
    <property type="match status" value="1"/>
</dbReference>
<accession>A0A8X6HCD0</accession>
<dbReference type="SUPFAM" id="SSF109905">
    <property type="entry name" value="Surp module (SWAP domain)"/>
    <property type="match status" value="1"/>
</dbReference>
<feature type="domain" description="G-patch" evidence="3">
    <location>
        <begin position="761"/>
        <end position="810"/>
    </location>
</feature>
<dbReference type="SUPFAM" id="SSF48464">
    <property type="entry name" value="ENTH/VHS domain"/>
    <property type="match status" value="1"/>
</dbReference>
<dbReference type="InterPro" id="IPR006569">
    <property type="entry name" value="CID_dom"/>
</dbReference>